<evidence type="ECO:0000259" key="3">
    <source>
        <dbReference type="PROSITE" id="PS50977"/>
    </source>
</evidence>
<dbReference type="Gene3D" id="1.10.357.10">
    <property type="entry name" value="Tetracycline Repressor, domain 2"/>
    <property type="match status" value="1"/>
</dbReference>
<name>A0A6H1UDG7_9GAMM</name>
<accession>A0A6H1UDG7</accession>
<evidence type="ECO:0000256" key="2">
    <source>
        <dbReference type="PROSITE-ProRule" id="PRU00335"/>
    </source>
</evidence>
<dbReference type="PROSITE" id="PS50977">
    <property type="entry name" value="HTH_TETR_2"/>
    <property type="match status" value="1"/>
</dbReference>
<dbReference type="GO" id="GO:0003677">
    <property type="term" value="F:DNA binding"/>
    <property type="evidence" value="ECO:0007669"/>
    <property type="project" value="UniProtKB-UniRule"/>
</dbReference>
<feature type="DNA-binding region" description="H-T-H motif" evidence="2">
    <location>
        <begin position="26"/>
        <end position="45"/>
    </location>
</feature>
<keyword evidence="5" id="KW-1185">Reference proteome</keyword>
<evidence type="ECO:0000313" key="5">
    <source>
        <dbReference type="Proteomes" id="UP000501602"/>
    </source>
</evidence>
<evidence type="ECO:0000256" key="1">
    <source>
        <dbReference type="ARBA" id="ARBA00023125"/>
    </source>
</evidence>
<proteinExistence type="predicted"/>
<dbReference type="PRINTS" id="PR00455">
    <property type="entry name" value="HTHTETR"/>
</dbReference>
<gene>
    <name evidence="4" type="ORF">HER31_04720</name>
</gene>
<feature type="domain" description="HTH tetR-type" evidence="3">
    <location>
        <begin position="3"/>
        <end position="63"/>
    </location>
</feature>
<keyword evidence="1 2" id="KW-0238">DNA-binding</keyword>
<dbReference type="EMBL" id="CP051180">
    <property type="protein sequence ID" value="QIZ76256.1"/>
    <property type="molecule type" value="Genomic_DNA"/>
</dbReference>
<dbReference type="KEGG" id="fes:HER31_04720"/>
<dbReference type="RefSeq" id="WP_168659516.1">
    <property type="nucleotide sequence ID" value="NZ_CP051180.1"/>
</dbReference>
<dbReference type="InterPro" id="IPR009057">
    <property type="entry name" value="Homeodomain-like_sf"/>
</dbReference>
<reference evidence="4 5" key="1">
    <citation type="submission" date="2020-04" db="EMBL/GenBank/DDBJ databases">
        <title>Ferrimonas sp. S7 isolated from sea water.</title>
        <authorList>
            <person name="Bae S.S."/>
            <person name="Baek K."/>
        </authorList>
    </citation>
    <scope>NUCLEOTIDE SEQUENCE [LARGE SCALE GENOMIC DNA]</scope>
    <source>
        <strain evidence="4 5">S7</strain>
    </source>
</reference>
<dbReference type="Pfam" id="PF00440">
    <property type="entry name" value="TetR_N"/>
    <property type="match status" value="1"/>
</dbReference>
<sequence>MSEQRIDLIVDAAERLIAQKGIFAFSLNELCQITGLSNGSLYRTVKNKDDIIAQIFLRVLNRYQQLDIAISRSNLNDREKFLCHFCYPFFVSAIYRSDIGINHLATNWGLIKHTQPRFLDEVRAAFHSLGHGRKRLMRTLLENDYFEADQTKLKKVVLQMHIISKGSSVVAANVFLPKSRLPIDEVIDYLEATSEQLQWHEHAPKVDRKALLATLRTLSDNNIRIVV</sequence>
<dbReference type="Proteomes" id="UP000501602">
    <property type="component" value="Chromosome"/>
</dbReference>
<dbReference type="AlphaFoldDB" id="A0A6H1UDG7"/>
<organism evidence="4 5">
    <name type="scientific">Ferrimonas lipolytica</name>
    <dbReference type="NCBI Taxonomy" id="2724191"/>
    <lineage>
        <taxon>Bacteria</taxon>
        <taxon>Pseudomonadati</taxon>
        <taxon>Pseudomonadota</taxon>
        <taxon>Gammaproteobacteria</taxon>
        <taxon>Alteromonadales</taxon>
        <taxon>Ferrimonadaceae</taxon>
        <taxon>Ferrimonas</taxon>
    </lineage>
</organism>
<protein>
    <submittedName>
        <fullName evidence="4">TetR/AcrR family transcriptional regulator</fullName>
    </submittedName>
</protein>
<evidence type="ECO:0000313" key="4">
    <source>
        <dbReference type="EMBL" id="QIZ76256.1"/>
    </source>
</evidence>
<dbReference type="InterPro" id="IPR001647">
    <property type="entry name" value="HTH_TetR"/>
</dbReference>
<dbReference type="SUPFAM" id="SSF46689">
    <property type="entry name" value="Homeodomain-like"/>
    <property type="match status" value="1"/>
</dbReference>